<proteinExistence type="predicted"/>
<dbReference type="SUPFAM" id="SSF48452">
    <property type="entry name" value="TPR-like"/>
    <property type="match status" value="1"/>
</dbReference>
<keyword evidence="2 3" id="KW-0802">TPR repeat</keyword>
<evidence type="ECO:0000313" key="4">
    <source>
        <dbReference type="EMBL" id="OGC14451.1"/>
    </source>
</evidence>
<dbReference type="PROSITE" id="PS50005">
    <property type="entry name" value="TPR"/>
    <property type="match status" value="2"/>
</dbReference>
<name>A0A1F4S1Z0_UNCSA</name>
<dbReference type="SMART" id="SM00028">
    <property type="entry name" value="TPR"/>
    <property type="match status" value="4"/>
</dbReference>
<evidence type="ECO:0000313" key="5">
    <source>
        <dbReference type="Proteomes" id="UP000177905"/>
    </source>
</evidence>
<dbReference type="PANTHER" id="PTHR44858">
    <property type="entry name" value="TETRATRICOPEPTIDE REPEAT PROTEIN 6"/>
    <property type="match status" value="1"/>
</dbReference>
<evidence type="ECO:0000256" key="3">
    <source>
        <dbReference type="PROSITE-ProRule" id="PRU00339"/>
    </source>
</evidence>
<dbReference type="Gene3D" id="1.25.40.10">
    <property type="entry name" value="Tetratricopeptide repeat domain"/>
    <property type="match status" value="2"/>
</dbReference>
<keyword evidence="1" id="KW-0677">Repeat</keyword>
<dbReference type="InterPro" id="IPR011990">
    <property type="entry name" value="TPR-like_helical_dom_sf"/>
</dbReference>
<evidence type="ECO:0000256" key="1">
    <source>
        <dbReference type="ARBA" id="ARBA00022737"/>
    </source>
</evidence>
<protein>
    <submittedName>
        <fullName evidence="4">Uncharacterized protein</fullName>
    </submittedName>
</protein>
<dbReference type="PANTHER" id="PTHR44858:SF1">
    <property type="entry name" value="UDP-N-ACETYLGLUCOSAMINE--PEPTIDE N-ACETYLGLUCOSAMINYLTRANSFERASE SPINDLY-RELATED"/>
    <property type="match status" value="1"/>
</dbReference>
<accession>A0A1F4S1Z0</accession>
<dbReference type="AlphaFoldDB" id="A0A1F4S1Z0"/>
<dbReference type="Pfam" id="PF13432">
    <property type="entry name" value="TPR_16"/>
    <property type="match status" value="1"/>
</dbReference>
<feature type="repeat" description="TPR" evidence="3">
    <location>
        <begin position="206"/>
        <end position="239"/>
    </location>
</feature>
<comment type="caution">
    <text evidence="4">The sequence shown here is derived from an EMBL/GenBank/DDBJ whole genome shotgun (WGS) entry which is preliminary data.</text>
</comment>
<sequence length="493" mass="55067">MKKIFFGFVIFVLFTSVSLAISFKDFDEEGVSLKAGPTDVVEGLSIAWVEAALYPKRVEKGQELFLEVKLTSKVEKVYAQLDFGNTSEKVELSSNDGFSWTGVSKTPPNIVEGGHLAQIIIQGKKEKQITRTLDFVVLAGDTTTAKASEFDITTLTEVSFVGDEGSIKKLGKGEKIAAFFKAPFYRVKLKDGTEGWVEASKVKEPTEEFYFRGYKFYSNREYDKAANSYSQAIRLDPSYTKAHYWLAKTYLKLGKDLLAKDQLIEVMKQDSNFTGARRLASLLVDNYYKAALDNLGNKNYKGALTNLNNVLALNPNMLSAWIKLGEVHAIVGSKDEAKVAWREALKIDPEDKNVRSLLGYNDSVAKIEKEPVRVASASKKLETKKDLTNNNNAVSKDFVKDSIKLVQVSKTTRGTSVVSAIKSVIALTKSLGTKVDEVGWNVSAMENGFLVQYACRQQRKGRVEAENFDWRIDPDSRRVIALNDNAKLLMTRW</sequence>
<gene>
    <name evidence="4" type="ORF">A2290_08510</name>
</gene>
<organism evidence="4 5">
    <name type="scientific">candidate division WOR-1 bacterium RIFOXYB2_FULL_36_35</name>
    <dbReference type="NCBI Taxonomy" id="1802578"/>
    <lineage>
        <taxon>Bacteria</taxon>
        <taxon>Bacillati</taxon>
        <taxon>Saganbacteria</taxon>
    </lineage>
</organism>
<reference evidence="4 5" key="1">
    <citation type="journal article" date="2016" name="Nat. Commun.">
        <title>Thousands of microbial genomes shed light on interconnected biogeochemical processes in an aquifer system.</title>
        <authorList>
            <person name="Anantharaman K."/>
            <person name="Brown C.T."/>
            <person name="Hug L.A."/>
            <person name="Sharon I."/>
            <person name="Castelle C.J."/>
            <person name="Probst A.J."/>
            <person name="Thomas B.C."/>
            <person name="Singh A."/>
            <person name="Wilkins M.J."/>
            <person name="Karaoz U."/>
            <person name="Brodie E.L."/>
            <person name="Williams K.H."/>
            <person name="Hubbard S.S."/>
            <person name="Banfield J.F."/>
        </authorList>
    </citation>
    <scope>NUCLEOTIDE SEQUENCE [LARGE SCALE GENOMIC DNA]</scope>
</reference>
<dbReference type="Proteomes" id="UP000177905">
    <property type="component" value="Unassembled WGS sequence"/>
</dbReference>
<dbReference type="EMBL" id="MEUA01000037">
    <property type="protein sequence ID" value="OGC14451.1"/>
    <property type="molecule type" value="Genomic_DNA"/>
</dbReference>
<feature type="repeat" description="TPR" evidence="3">
    <location>
        <begin position="318"/>
        <end position="351"/>
    </location>
</feature>
<dbReference type="InterPro" id="IPR019734">
    <property type="entry name" value="TPR_rpt"/>
</dbReference>
<dbReference type="InterPro" id="IPR050498">
    <property type="entry name" value="Ycf3"/>
</dbReference>
<evidence type="ECO:0000256" key="2">
    <source>
        <dbReference type="ARBA" id="ARBA00022803"/>
    </source>
</evidence>
<dbReference type="Pfam" id="PF13414">
    <property type="entry name" value="TPR_11"/>
    <property type="match status" value="1"/>
</dbReference>